<name>A0A938YEH3_9ACTN</name>
<accession>A0A938YEH3</accession>
<keyword evidence="2" id="KW-1185">Reference proteome</keyword>
<dbReference type="EMBL" id="JAERWK010000016">
    <property type="protein sequence ID" value="MBM9468103.1"/>
    <property type="molecule type" value="Genomic_DNA"/>
</dbReference>
<evidence type="ECO:0000313" key="2">
    <source>
        <dbReference type="Proteomes" id="UP000663792"/>
    </source>
</evidence>
<comment type="caution">
    <text evidence="1">The sequence shown here is derived from an EMBL/GenBank/DDBJ whole genome shotgun (WGS) entry which is preliminary data.</text>
</comment>
<proteinExistence type="predicted"/>
<dbReference type="AlphaFoldDB" id="A0A938YEH3"/>
<reference evidence="1" key="1">
    <citation type="submission" date="2021-01" db="EMBL/GenBank/DDBJ databases">
        <title>YIM 132084 draft genome.</title>
        <authorList>
            <person name="An D."/>
        </authorList>
    </citation>
    <scope>NUCLEOTIDE SEQUENCE</scope>
    <source>
        <strain evidence="1">YIM 132084</strain>
    </source>
</reference>
<sequence length="185" mass="20265">MLLAQTDMDRPWFETALPPVLAAQPDLHARLSRPGARIVDVGAARAGRHSRWPGRTRRPRSSAWTSMRRPWNWGSRLRVRPRHASPVEVLAATRAALAPGGIMIVKDEATAETFAPDGHAIERLPCGSSLTICLPDGLSHRSSAGTGTVMRPETLRRSAFEAGFGSADILPTGEFGFWRFYRLSG</sequence>
<organism evidence="1 2">
    <name type="scientific">Nakamurella leprariae</name>
    <dbReference type="NCBI Taxonomy" id="2803911"/>
    <lineage>
        <taxon>Bacteria</taxon>
        <taxon>Bacillati</taxon>
        <taxon>Actinomycetota</taxon>
        <taxon>Actinomycetes</taxon>
        <taxon>Nakamurellales</taxon>
        <taxon>Nakamurellaceae</taxon>
        <taxon>Nakamurella</taxon>
    </lineage>
</organism>
<dbReference type="Proteomes" id="UP000663792">
    <property type="component" value="Unassembled WGS sequence"/>
</dbReference>
<protein>
    <submittedName>
        <fullName evidence="1">Uncharacterized protein</fullName>
    </submittedName>
</protein>
<evidence type="ECO:0000313" key="1">
    <source>
        <dbReference type="EMBL" id="MBM9468103.1"/>
    </source>
</evidence>
<gene>
    <name evidence="1" type="ORF">JL106_12525</name>
</gene>